<evidence type="ECO:0000259" key="1">
    <source>
        <dbReference type="Pfam" id="PF04321"/>
    </source>
</evidence>
<dbReference type="AlphaFoldDB" id="G7WMH3"/>
<dbReference type="EMBL" id="CP003117">
    <property type="protein sequence ID" value="AET64468.1"/>
    <property type="molecule type" value="Genomic_DNA"/>
</dbReference>
<dbReference type="STRING" id="1110509.Mhar_1100"/>
<reference evidence="2 3" key="1">
    <citation type="journal article" date="2012" name="PLoS ONE">
        <title>The genome characteristics and predicted function of methyl-group oxidation pathway in the obligate aceticlastic methanogens, Methanosaeta spp.</title>
        <authorList>
            <person name="Zhu J."/>
            <person name="Zheng H."/>
            <person name="Ai G."/>
            <person name="Zhang G."/>
            <person name="Liu D."/>
            <person name="Liu X."/>
            <person name="Dong X."/>
        </authorList>
    </citation>
    <scope>NUCLEOTIDE SEQUENCE [LARGE SCALE GENOMIC DNA]</scope>
    <source>
        <strain evidence="2 3">6Ac</strain>
    </source>
</reference>
<organism evidence="2 3">
    <name type="scientific">Methanothrix harundinacea (strain 6Ac)</name>
    <name type="common">Methanosaeta harundinacea</name>
    <dbReference type="NCBI Taxonomy" id="1110509"/>
    <lineage>
        <taxon>Archaea</taxon>
        <taxon>Methanobacteriati</taxon>
        <taxon>Methanobacteriota</taxon>
        <taxon>Stenosarchaea group</taxon>
        <taxon>Methanomicrobia</taxon>
        <taxon>Methanotrichales</taxon>
        <taxon>Methanotrichaceae</taxon>
        <taxon>Methanothrix</taxon>
    </lineage>
</organism>
<dbReference type="InterPro" id="IPR005913">
    <property type="entry name" value="dTDP_dehydrorham_reduct"/>
</dbReference>
<dbReference type="KEGG" id="mhi:Mhar_1100"/>
<dbReference type="HOGENOM" id="CLU_045518_2_1_2"/>
<dbReference type="NCBIfam" id="TIGR01214">
    <property type="entry name" value="rmlD"/>
    <property type="match status" value="1"/>
</dbReference>
<evidence type="ECO:0000313" key="2">
    <source>
        <dbReference type="EMBL" id="AET64468.1"/>
    </source>
</evidence>
<dbReference type="Gene3D" id="3.40.50.720">
    <property type="entry name" value="NAD(P)-binding Rossmann-like Domain"/>
    <property type="match status" value="1"/>
</dbReference>
<dbReference type="CDD" id="cd05254">
    <property type="entry name" value="dTDP_HR_like_SDR_e"/>
    <property type="match status" value="1"/>
</dbReference>
<feature type="domain" description="RmlD-like substrate binding" evidence="1">
    <location>
        <begin position="3"/>
        <end position="284"/>
    </location>
</feature>
<dbReference type="PANTHER" id="PTHR10491:SF4">
    <property type="entry name" value="METHIONINE ADENOSYLTRANSFERASE 2 SUBUNIT BETA"/>
    <property type="match status" value="1"/>
</dbReference>
<dbReference type="Proteomes" id="UP000005877">
    <property type="component" value="Chromosome"/>
</dbReference>
<protein>
    <submittedName>
        <fullName evidence="2">dTDP-4-dehydrorhamnose reductase</fullName>
    </submittedName>
</protein>
<proteinExistence type="predicted"/>
<dbReference type="InterPro" id="IPR036291">
    <property type="entry name" value="NAD(P)-bd_dom_sf"/>
</dbReference>
<sequence length="312" mass="34475">MRMRLLITGGSGLLGSSLAEVAVAEGHQVFSGYCRHSPEFGVAVKLDLLEGAEVERSISEVAPQVIFHTAALTDVDRCEDDPDLAWRTNVLGTERVARAAAEVGAHLVYVSTDYVFDGEGGMYREEDRTDPVNCYARTKLSAEGFCDLVARTSVIYGARPASGKVNFALWLIERLAAGEEVRIVTDQFITPTLNTNLARMLLEAGERRLSGVYHMAGATRVSRYDFAVEIARAFGLDEGLIAPSRISDMRWRAKRPRDSSLDTSKAARLLAEGPSPLRESLRALREEIGWRARSSHPELCHEGRNEKDRRPI</sequence>
<dbReference type="Pfam" id="PF04321">
    <property type="entry name" value="RmlD_sub_bind"/>
    <property type="match status" value="1"/>
</dbReference>
<dbReference type="InterPro" id="IPR029903">
    <property type="entry name" value="RmlD-like-bd"/>
</dbReference>
<gene>
    <name evidence="2" type="ordered locus">Mhar_1100</name>
</gene>
<dbReference type="PANTHER" id="PTHR10491">
    <property type="entry name" value="DTDP-4-DEHYDRORHAMNOSE REDUCTASE"/>
    <property type="match status" value="1"/>
</dbReference>
<keyword evidence="3" id="KW-1185">Reference proteome</keyword>
<dbReference type="SUPFAM" id="SSF51735">
    <property type="entry name" value="NAD(P)-binding Rossmann-fold domains"/>
    <property type="match status" value="1"/>
</dbReference>
<accession>G7WMH3</accession>
<dbReference type="PATRIC" id="fig|1110509.7.peg.1223"/>
<name>G7WMH3_METH6</name>
<evidence type="ECO:0000313" key="3">
    <source>
        <dbReference type="Proteomes" id="UP000005877"/>
    </source>
</evidence>